<reference evidence="2" key="3">
    <citation type="submission" date="2020-12" db="UniProtKB">
        <authorList>
            <consortium name="EnsemblPlants"/>
        </authorList>
    </citation>
    <scope>IDENTIFICATION</scope>
</reference>
<organism evidence="1">
    <name type="scientific">Physcomitrium patens</name>
    <name type="common">Spreading-leaved earth moss</name>
    <name type="synonym">Physcomitrella patens</name>
    <dbReference type="NCBI Taxonomy" id="3218"/>
    <lineage>
        <taxon>Eukaryota</taxon>
        <taxon>Viridiplantae</taxon>
        <taxon>Streptophyta</taxon>
        <taxon>Embryophyta</taxon>
        <taxon>Bryophyta</taxon>
        <taxon>Bryophytina</taxon>
        <taxon>Bryopsida</taxon>
        <taxon>Funariidae</taxon>
        <taxon>Funariales</taxon>
        <taxon>Funariaceae</taxon>
        <taxon>Physcomitrium</taxon>
    </lineage>
</organism>
<sequence length="39" mass="4453">MGTRCPHLTRSKAKAKQHGDDLNFKVILSPLGYKFQLRP</sequence>
<accession>A0A2K1KUB2</accession>
<evidence type="ECO:0000313" key="3">
    <source>
        <dbReference type="Proteomes" id="UP000006727"/>
    </source>
</evidence>
<reference evidence="1 3" key="2">
    <citation type="journal article" date="2018" name="Plant J.">
        <title>The Physcomitrella patens chromosome-scale assembly reveals moss genome structure and evolution.</title>
        <authorList>
            <person name="Lang D."/>
            <person name="Ullrich K.K."/>
            <person name="Murat F."/>
            <person name="Fuchs J."/>
            <person name="Jenkins J."/>
            <person name="Haas F.B."/>
            <person name="Piednoel M."/>
            <person name="Gundlach H."/>
            <person name="Van Bel M."/>
            <person name="Meyberg R."/>
            <person name="Vives C."/>
            <person name="Morata J."/>
            <person name="Symeonidi A."/>
            <person name="Hiss M."/>
            <person name="Muchero W."/>
            <person name="Kamisugi Y."/>
            <person name="Saleh O."/>
            <person name="Blanc G."/>
            <person name="Decker E.L."/>
            <person name="van Gessel N."/>
            <person name="Grimwood J."/>
            <person name="Hayes R.D."/>
            <person name="Graham S.W."/>
            <person name="Gunter L.E."/>
            <person name="McDaniel S.F."/>
            <person name="Hoernstein S.N.W."/>
            <person name="Larsson A."/>
            <person name="Li F.W."/>
            <person name="Perroud P.F."/>
            <person name="Phillips J."/>
            <person name="Ranjan P."/>
            <person name="Rokshar D.S."/>
            <person name="Rothfels C.J."/>
            <person name="Schneider L."/>
            <person name="Shu S."/>
            <person name="Stevenson D.W."/>
            <person name="Thummler F."/>
            <person name="Tillich M."/>
            <person name="Villarreal Aguilar J.C."/>
            <person name="Widiez T."/>
            <person name="Wong G.K."/>
            <person name="Wymore A."/>
            <person name="Zhang Y."/>
            <person name="Zimmer A.D."/>
            <person name="Quatrano R.S."/>
            <person name="Mayer K.F.X."/>
            <person name="Goodstein D."/>
            <person name="Casacuberta J.M."/>
            <person name="Vandepoele K."/>
            <person name="Reski R."/>
            <person name="Cuming A.C."/>
            <person name="Tuskan G.A."/>
            <person name="Maumus F."/>
            <person name="Salse J."/>
            <person name="Schmutz J."/>
            <person name="Rensing S.A."/>
        </authorList>
    </citation>
    <scope>NUCLEOTIDE SEQUENCE [LARGE SCALE GENOMIC DNA]</scope>
    <source>
        <strain evidence="2 3">cv. Gransden 2004</strain>
    </source>
</reference>
<dbReference type="Gramene" id="Pp3c3_12620V3.1">
    <property type="protein sequence ID" value="Pp3c3_12620V3.1"/>
    <property type="gene ID" value="Pp3c3_12620"/>
</dbReference>
<protein>
    <submittedName>
        <fullName evidence="1 2">Uncharacterized protein</fullName>
    </submittedName>
</protein>
<gene>
    <name evidence="1" type="ORF">PHYPA_004352</name>
</gene>
<keyword evidence="3" id="KW-1185">Reference proteome</keyword>
<name>A0A2K1KUB2_PHYPA</name>
<dbReference type="Proteomes" id="UP000006727">
    <property type="component" value="Chromosome 3"/>
</dbReference>
<evidence type="ECO:0000313" key="1">
    <source>
        <dbReference type="EMBL" id="PNR57358.1"/>
    </source>
</evidence>
<dbReference type="AlphaFoldDB" id="A0A2K1KUB2"/>
<dbReference type="PaxDb" id="3218-PP1S161_40V6.1"/>
<evidence type="ECO:0000313" key="2">
    <source>
        <dbReference type="EnsemblPlants" id="Pp3c3_12620V3.1"/>
    </source>
</evidence>
<dbReference type="InParanoid" id="A0A2K1KUB2"/>
<dbReference type="EnsemblPlants" id="Pp3c3_12620V3.1">
    <property type="protein sequence ID" value="Pp3c3_12620V3.1"/>
    <property type="gene ID" value="Pp3c3_12620"/>
</dbReference>
<reference evidence="1 3" key="1">
    <citation type="journal article" date="2008" name="Science">
        <title>The Physcomitrella genome reveals evolutionary insights into the conquest of land by plants.</title>
        <authorList>
            <person name="Rensing S."/>
            <person name="Lang D."/>
            <person name="Zimmer A."/>
            <person name="Terry A."/>
            <person name="Salamov A."/>
            <person name="Shapiro H."/>
            <person name="Nishiyama T."/>
            <person name="Perroud P.-F."/>
            <person name="Lindquist E."/>
            <person name="Kamisugi Y."/>
            <person name="Tanahashi T."/>
            <person name="Sakakibara K."/>
            <person name="Fujita T."/>
            <person name="Oishi K."/>
            <person name="Shin-I T."/>
            <person name="Kuroki Y."/>
            <person name="Toyoda A."/>
            <person name="Suzuki Y."/>
            <person name="Hashimoto A."/>
            <person name="Yamaguchi K."/>
            <person name="Sugano A."/>
            <person name="Kohara Y."/>
            <person name="Fujiyama A."/>
            <person name="Anterola A."/>
            <person name="Aoki S."/>
            <person name="Ashton N."/>
            <person name="Barbazuk W.B."/>
            <person name="Barker E."/>
            <person name="Bennetzen J."/>
            <person name="Bezanilla M."/>
            <person name="Blankenship R."/>
            <person name="Cho S.H."/>
            <person name="Dutcher S."/>
            <person name="Estelle M."/>
            <person name="Fawcett J.A."/>
            <person name="Gundlach H."/>
            <person name="Hanada K."/>
            <person name="Heyl A."/>
            <person name="Hicks K.A."/>
            <person name="Hugh J."/>
            <person name="Lohr M."/>
            <person name="Mayer K."/>
            <person name="Melkozernov A."/>
            <person name="Murata T."/>
            <person name="Nelson D."/>
            <person name="Pils B."/>
            <person name="Prigge M."/>
            <person name="Reiss B."/>
            <person name="Renner T."/>
            <person name="Rombauts S."/>
            <person name="Rushton P."/>
            <person name="Sanderfoot A."/>
            <person name="Schween G."/>
            <person name="Shiu S.-H."/>
            <person name="Stueber K."/>
            <person name="Theodoulou F.L."/>
            <person name="Tu H."/>
            <person name="Van de Peer Y."/>
            <person name="Verrier P.J."/>
            <person name="Waters E."/>
            <person name="Wood A."/>
            <person name="Yang L."/>
            <person name="Cove D."/>
            <person name="Cuming A."/>
            <person name="Hasebe M."/>
            <person name="Lucas S."/>
            <person name="Mishler D.B."/>
            <person name="Reski R."/>
            <person name="Grigoriev I."/>
            <person name="Quatrano R.S."/>
            <person name="Boore J.L."/>
        </authorList>
    </citation>
    <scope>NUCLEOTIDE SEQUENCE [LARGE SCALE GENOMIC DNA]</scope>
    <source>
        <strain evidence="2 3">cv. Gransden 2004</strain>
    </source>
</reference>
<dbReference type="EMBL" id="ABEU02000003">
    <property type="protein sequence ID" value="PNR57358.1"/>
    <property type="molecule type" value="Genomic_DNA"/>
</dbReference>
<proteinExistence type="predicted"/>